<dbReference type="SUPFAM" id="SSF117289">
    <property type="entry name" value="Nucleoporin domain"/>
    <property type="match status" value="1"/>
</dbReference>
<keyword evidence="3" id="KW-0539">Nucleus</keyword>
<dbReference type="InterPro" id="IPR039462">
    <property type="entry name" value="Nup159/Nup146_N"/>
</dbReference>
<dbReference type="GO" id="GO:0008139">
    <property type="term" value="F:nuclear localization sequence binding"/>
    <property type="evidence" value="ECO:0007669"/>
    <property type="project" value="TreeGrafter"/>
</dbReference>
<accession>A0AAW0NGA0</accession>
<keyword evidence="7" id="KW-1185">Reference proteome</keyword>
<dbReference type="PANTHER" id="PTHR23193">
    <property type="entry name" value="NUCLEAR PORE COMPLEX PROTEIN NUP"/>
    <property type="match status" value="1"/>
</dbReference>
<dbReference type="PANTHER" id="PTHR23193:SF21">
    <property type="entry name" value="NUCLEAR PORE COMPLEX PROTEIN NUP214"/>
    <property type="match status" value="1"/>
</dbReference>
<keyword evidence="2" id="KW-0813">Transport</keyword>
<dbReference type="Pfam" id="PF16755">
    <property type="entry name" value="Beta-prop_NUP159_NUP214"/>
    <property type="match status" value="1"/>
</dbReference>
<name>A0AAW0NGA0_9GOBI</name>
<dbReference type="InterPro" id="IPR015943">
    <property type="entry name" value="WD40/YVTN_repeat-like_dom_sf"/>
</dbReference>
<feature type="region of interest" description="Disordered" evidence="4">
    <location>
        <begin position="394"/>
        <end position="420"/>
    </location>
</feature>
<gene>
    <name evidence="6" type="ORF">WMY93_021896</name>
</gene>
<dbReference type="GO" id="GO:0017056">
    <property type="term" value="F:structural constituent of nuclear pore"/>
    <property type="evidence" value="ECO:0007669"/>
    <property type="project" value="TreeGrafter"/>
</dbReference>
<comment type="caution">
    <text evidence="6">The sequence shown here is derived from an EMBL/GenBank/DDBJ whole genome shotgun (WGS) entry which is preliminary data.</text>
</comment>
<feature type="domain" description="Nucleoporin Nup159/Nup146 N-terminal" evidence="5">
    <location>
        <begin position="79"/>
        <end position="279"/>
    </location>
</feature>
<evidence type="ECO:0000256" key="2">
    <source>
        <dbReference type="ARBA" id="ARBA00022448"/>
    </source>
</evidence>
<evidence type="ECO:0000313" key="7">
    <source>
        <dbReference type="Proteomes" id="UP001460270"/>
    </source>
</evidence>
<evidence type="ECO:0000256" key="4">
    <source>
        <dbReference type="SAM" id="MobiDB-lite"/>
    </source>
</evidence>
<evidence type="ECO:0000313" key="6">
    <source>
        <dbReference type="EMBL" id="KAK7896571.1"/>
    </source>
</evidence>
<reference evidence="7" key="1">
    <citation type="submission" date="2024-04" db="EMBL/GenBank/DDBJ databases">
        <title>Salinicola lusitanus LLJ914,a marine bacterium isolated from the Okinawa Trough.</title>
        <authorList>
            <person name="Li J."/>
        </authorList>
    </citation>
    <scope>NUCLEOTIDE SEQUENCE [LARGE SCALE GENOMIC DNA]</scope>
</reference>
<feature type="region of interest" description="Disordered" evidence="4">
    <location>
        <begin position="300"/>
        <end position="321"/>
    </location>
</feature>
<dbReference type="Proteomes" id="UP001460270">
    <property type="component" value="Unassembled WGS sequence"/>
</dbReference>
<evidence type="ECO:0000259" key="5">
    <source>
        <dbReference type="Pfam" id="PF16755"/>
    </source>
</evidence>
<dbReference type="GO" id="GO:0006405">
    <property type="term" value="P:RNA export from nucleus"/>
    <property type="evidence" value="ECO:0007669"/>
    <property type="project" value="TreeGrafter"/>
</dbReference>
<protein>
    <recommendedName>
        <fullName evidence="5">Nucleoporin Nup159/Nup146 N-terminal domain-containing protein</fullName>
    </recommendedName>
</protein>
<dbReference type="AlphaFoldDB" id="A0AAW0NGA0"/>
<sequence>MSDDTDSPPEREMKDFQFRQMKKVRVFDAPEELPRDRSNLLAVSNKFGFTFVGFGSILKVFLTQDILAVDKVDGNANEIICWSPKGKQIAAGKMDATVSQYTPTLEEKKRIPCPNFYTSDNPVKVLDVLWLRTFVFAVVYAAADGSPETPPDLVVVSLPKKDEKVETKYLNFSDPVYGSCTERQHHYFLSQIEDWDLFFAASAASLEVCPIARQDDKNWELWILEDSSRAELPVTETSDDTFPLGLAIDFTNQQDIRISDEKVLPPAPVMLLLSTHGLLCPFALLNMNPGVKQLVSPASPLSVEGERPPKTGLAAAQKPPPALAPVAPAPIPASVAPAPPAPTALPAAPFGTTPAPPVSSSGFTFSIPSTSTSSALSAFSLGNSTPLVQELRVSPLCPSPRPKLPLHCRRSPSAPRPPNL</sequence>
<dbReference type="Gene3D" id="2.130.10.10">
    <property type="entry name" value="YVTN repeat-like/Quinoprotein amine dehydrogenase"/>
    <property type="match status" value="1"/>
</dbReference>
<proteinExistence type="predicted"/>
<dbReference type="GO" id="GO:0006606">
    <property type="term" value="P:protein import into nucleus"/>
    <property type="evidence" value="ECO:0007669"/>
    <property type="project" value="TreeGrafter"/>
</dbReference>
<dbReference type="EMBL" id="JBBPFD010000015">
    <property type="protein sequence ID" value="KAK7896571.1"/>
    <property type="molecule type" value="Genomic_DNA"/>
</dbReference>
<dbReference type="InterPro" id="IPR026054">
    <property type="entry name" value="Nucleoporin"/>
</dbReference>
<evidence type="ECO:0000256" key="3">
    <source>
        <dbReference type="ARBA" id="ARBA00023242"/>
    </source>
</evidence>
<organism evidence="6 7">
    <name type="scientific">Mugilogobius chulae</name>
    <name type="common">yellowstripe goby</name>
    <dbReference type="NCBI Taxonomy" id="88201"/>
    <lineage>
        <taxon>Eukaryota</taxon>
        <taxon>Metazoa</taxon>
        <taxon>Chordata</taxon>
        <taxon>Craniata</taxon>
        <taxon>Vertebrata</taxon>
        <taxon>Euteleostomi</taxon>
        <taxon>Actinopterygii</taxon>
        <taxon>Neopterygii</taxon>
        <taxon>Teleostei</taxon>
        <taxon>Neoteleostei</taxon>
        <taxon>Acanthomorphata</taxon>
        <taxon>Gobiaria</taxon>
        <taxon>Gobiiformes</taxon>
        <taxon>Gobioidei</taxon>
        <taxon>Gobiidae</taxon>
        <taxon>Gobionellinae</taxon>
        <taxon>Mugilogobius</taxon>
    </lineage>
</organism>
<comment type="subcellular location">
    <subcellularLocation>
        <location evidence="1">Nucleus</location>
    </subcellularLocation>
</comment>
<dbReference type="GO" id="GO:0005643">
    <property type="term" value="C:nuclear pore"/>
    <property type="evidence" value="ECO:0007669"/>
    <property type="project" value="TreeGrafter"/>
</dbReference>
<evidence type="ECO:0000256" key="1">
    <source>
        <dbReference type="ARBA" id="ARBA00004123"/>
    </source>
</evidence>